<dbReference type="GO" id="GO:0016020">
    <property type="term" value="C:membrane"/>
    <property type="evidence" value="ECO:0007669"/>
    <property type="project" value="UniProtKB-SubCell"/>
</dbReference>
<protein>
    <submittedName>
        <fullName evidence="8">Uncharacterized protein</fullName>
    </submittedName>
</protein>
<evidence type="ECO:0000313" key="8">
    <source>
        <dbReference type="EMBL" id="CAI2374003.1"/>
    </source>
</evidence>
<proteinExistence type="inferred from homology"/>
<dbReference type="GO" id="GO:0046872">
    <property type="term" value="F:metal ion binding"/>
    <property type="evidence" value="ECO:0007669"/>
    <property type="project" value="UniProtKB-KW"/>
</dbReference>
<dbReference type="PANTHER" id="PTHR20855">
    <property type="entry name" value="ADIPOR/PROGESTIN RECEPTOR-RELATED"/>
    <property type="match status" value="1"/>
</dbReference>
<organism evidence="8 9">
    <name type="scientific">Euplotes crassus</name>
    <dbReference type="NCBI Taxonomy" id="5936"/>
    <lineage>
        <taxon>Eukaryota</taxon>
        <taxon>Sar</taxon>
        <taxon>Alveolata</taxon>
        <taxon>Ciliophora</taxon>
        <taxon>Intramacronucleata</taxon>
        <taxon>Spirotrichea</taxon>
        <taxon>Hypotrichia</taxon>
        <taxon>Euplotida</taxon>
        <taxon>Euplotidae</taxon>
        <taxon>Moneuplotes</taxon>
    </lineage>
</organism>
<gene>
    <name evidence="8" type="ORF">ECRASSUSDP1_LOCUS15352</name>
</gene>
<evidence type="ECO:0000256" key="3">
    <source>
        <dbReference type="ARBA" id="ARBA00022692"/>
    </source>
</evidence>
<accession>A0AAD2CYQ4</accession>
<comment type="similarity">
    <text evidence="2">Belongs to the ADIPOR family.</text>
</comment>
<evidence type="ECO:0000256" key="4">
    <source>
        <dbReference type="ARBA" id="ARBA00022989"/>
    </source>
</evidence>
<feature type="binding site" evidence="6">
    <location>
        <position position="282"/>
    </location>
    <ligand>
        <name>Zn(2+)</name>
        <dbReference type="ChEBI" id="CHEBI:29105"/>
    </ligand>
</feature>
<evidence type="ECO:0000256" key="2">
    <source>
        <dbReference type="ARBA" id="ARBA00007018"/>
    </source>
</evidence>
<evidence type="ECO:0000256" key="6">
    <source>
        <dbReference type="PIRSR" id="PIRSR604254-1"/>
    </source>
</evidence>
<name>A0AAD2CYQ4_EUPCR</name>
<dbReference type="AlphaFoldDB" id="A0AAD2CYQ4"/>
<feature type="binding site" evidence="6">
    <location>
        <position position="278"/>
    </location>
    <ligand>
        <name>Zn(2+)</name>
        <dbReference type="ChEBI" id="CHEBI:29105"/>
    </ligand>
</feature>
<dbReference type="EMBL" id="CAMPGE010015376">
    <property type="protein sequence ID" value="CAI2374003.1"/>
    <property type="molecule type" value="Genomic_DNA"/>
</dbReference>
<feature type="transmembrane region" description="Helical" evidence="7">
    <location>
        <begin position="54"/>
        <end position="75"/>
    </location>
</feature>
<feature type="transmembrane region" description="Helical" evidence="7">
    <location>
        <begin position="279"/>
        <end position="300"/>
    </location>
</feature>
<feature type="transmembrane region" description="Helical" evidence="7">
    <location>
        <begin position="242"/>
        <end position="259"/>
    </location>
</feature>
<evidence type="ECO:0000256" key="7">
    <source>
        <dbReference type="SAM" id="Phobius"/>
    </source>
</evidence>
<evidence type="ECO:0000256" key="5">
    <source>
        <dbReference type="ARBA" id="ARBA00023136"/>
    </source>
</evidence>
<dbReference type="GO" id="GO:0038023">
    <property type="term" value="F:signaling receptor activity"/>
    <property type="evidence" value="ECO:0007669"/>
    <property type="project" value="TreeGrafter"/>
</dbReference>
<keyword evidence="3 7" id="KW-0812">Transmembrane</keyword>
<comment type="caution">
    <text evidence="8">The sequence shown here is derived from an EMBL/GenBank/DDBJ whole genome shotgun (WGS) entry which is preliminary data.</text>
</comment>
<keyword evidence="5 7" id="KW-0472">Membrane</keyword>
<reference evidence="8" key="1">
    <citation type="submission" date="2023-07" db="EMBL/GenBank/DDBJ databases">
        <authorList>
            <consortium name="AG Swart"/>
            <person name="Singh M."/>
            <person name="Singh A."/>
            <person name="Seah K."/>
            <person name="Emmerich C."/>
        </authorList>
    </citation>
    <scope>NUCLEOTIDE SEQUENCE</scope>
    <source>
        <strain evidence="8">DP1</strain>
    </source>
</reference>
<feature type="transmembrane region" description="Helical" evidence="7">
    <location>
        <begin position="208"/>
        <end position="230"/>
    </location>
</feature>
<keyword evidence="9" id="KW-1185">Reference proteome</keyword>
<dbReference type="Pfam" id="PF03006">
    <property type="entry name" value="HlyIII"/>
    <property type="match status" value="1"/>
</dbReference>
<keyword evidence="6" id="KW-0862">Zinc</keyword>
<dbReference type="PANTHER" id="PTHR20855:SF52">
    <property type="entry name" value="ADIPONECTIN RECEPTOR PROTEIN"/>
    <property type="match status" value="1"/>
</dbReference>
<dbReference type="Proteomes" id="UP001295684">
    <property type="component" value="Unassembled WGS sequence"/>
</dbReference>
<comment type="subcellular location">
    <subcellularLocation>
        <location evidence="1">Membrane</location>
        <topology evidence="1">Multi-pass membrane protein</topology>
    </subcellularLocation>
</comment>
<feature type="transmembrane region" description="Helical" evidence="7">
    <location>
        <begin position="178"/>
        <end position="196"/>
    </location>
</feature>
<keyword evidence="6" id="KW-0479">Metal-binding</keyword>
<dbReference type="InterPro" id="IPR004254">
    <property type="entry name" value="AdipoR/HlyIII-related"/>
</dbReference>
<keyword evidence="4 7" id="KW-1133">Transmembrane helix</keyword>
<evidence type="ECO:0000313" key="9">
    <source>
        <dbReference type="Proteomes" id="UP001295684"/>
    </source>
</evidence>
<feature type="transmembrane region" description="Helical" evidence="7">
    <location>
        <begin position="113"/>
        <end position="133"/>
    </location>
</feature>
<feature type="binding site" evidence="6">
    <location>
        <position position="131"/>
    </location>
    <ligand>
        <name>Zn(2+)</name>
        <dbReference type="ChEBI" id="CHEBI:29105"/>
    </ligand>
</feature>
<feature type="transmembrane region" description="Helical" evidence="7">
    <location>
        <begin position="149"/>
        <end position="166"/>
    </location>
</feature>
<sequence>MPILHPEPALVHVSEKASYGLKNEHIHHGYRKNFNSLSCTLKTIFMWHNETVNIWSHLIGAIFFFWLILSAGFYIEPTVEQMIKHYIGYHNDDPEIIERDVFQLQQEIPKTPVYLFLFSAVFCMICSVVYHLLLDYSERVSFYASKLDFAGISLLICGSTCPPIYYTLYCKENELMRTLYLCFTILSCSGAFISMFSKTVSKPENKKWRAAIFVSCGVSPIYALTQFWLFRDPLTMPPFDPTFWLIGGATYIFGAYVYSIKYPESKYPGKFDHCGHSHNLWHCFVIAGAFIQFIAILQVYHARRLTSCPI</sequence>
<evidence type="ECO:0000256" key="1">
    <source>
        <dbReference type="ARBA" id="ARBA00004141"/>
    </source>
</evidence>